<accession>A0ABD0PUE5</accession>
<feature type="non-terminal residue" evidence="2">
    <location>
        <position position="1"/>
    </location>
</feature>
<proteinExistence type="predicted"/>
<sequence>EQKEAELIPKVQEAVNYGLKVLESAFEQLDIKAGNSDSEDEETMEKVEPILEAK</sequence>
<feature type="region of interest" description="Disordered" evidence="1">
    <location>
        <begin position="33"/>
        <end position="54"/>
    </location>
</feature>
<organism evidence="2 3">
    <name type="scientific">Cirrhinus mrigala</name>
    <name type="common">Mrigala</name>
    <dbReference type="NCBI Taxonomy" id="683832"/>
    <lineage>
        <taxon>Eukaryota</taxon>
        <taxon>Metazoa</taxon>
        <taxon>Chordata</taxon>
        <taxon>Craniata</taxon>
        <taxon>Vertebrata</taxon>
        <taxon>Euteleostomi</taxon>
        <taxon>Actinopterygii</taxon>
        <taxon>Neopterygii</taxon>
        <taxon>Teleostei</taxon>
        <taxon>Ostariophysi</taxon>
        <taxon>Cypriniformes</taxon>
        <taxon>Cyprinidae</taxon>
        <taxon>Labeoninae</taxon>
        <taxon>Labeonini</taxon>
        <taxon>Cirrhinus</taxon>
    </lineage>
</organism>
<reference evidence="2 3" key="1">
    <citation type="submission" date="2024-05" db="EMBL/GenBank/DDBJ databases">
        <title>Genome sequencing and assembly of Indian major carp, Cirrhinus mrigala (Hamilton, 1822).</title>
        <authorList>
            <person name="Mohindra V."/>
            <person name="Chowdhury L.M."/>
            <person name="Lal K."/>
            <person name="Jena J.K."/>
        </authorList>
    </citation>
    <scope>NUCLEOTIDE SEQUENCE [LARGE SCALE GENOMIC DNA]</scope>
    <source>
        <strain evidence="2">CM1030</strain>
        <tissue evidence="2">Blood</tissue>
    </source>
</reference>
<feature type="compositionally biased region" description="Basic and acidic residues" evidence="1">
    <location>
        <begin position="44"/>
        <end position="54"/>
    </location>
</feature>
<dbReference type="Proteomes" id="UP001529510">
    <property type="component" value="Unassembled WGS sequence"/>
</dbReference>
<evidence type="ECO:0000313" key="3">
    <source>
        <dbReference type="Proteomes" id="UP001529510"/>
    </source>
</evidence>
<name>A0ABD0PUE5_CIRMR</name>
<dbReference type="EMBL" id="JAMKFB020000013">
    <property type="protein sequence ID" value="KAL0177630.1"/>
    <property type="molecule type" value="Genomic_DNA"/>
</dbReference>
<evidence type="ECO:0000313" key="2">
    <source>
        <dbReference type="EMBL" id="KAL0177630.1"/>
    </source>
</evidence>
<feature type="non-terminal residue" evidence="2">
    <location>
        <position position="54"/>
    </location>
</feature>
<protein>
    <submittedName>
        <fullName evidence="2">Uncharacterized protein</fullName>
    </submittedName>
</protein>
<keyword evidence="3" id="KW-1185">Reference proteome</keyword>
<evidence type="ECO:0000256" key="1">
    <source>
        <dbReference type="SAM" id="MobiDB-lite"/>
    </source>
</evidence>
<comment type="caution">
    <text evidence="2">The sequence shown here is derived from an EMBL/GenBank/DDBJ whole genome shotgun (WGS) entry which is preliminary data.</text>
</comment>
<gene>
    <name evidence="2" type="ORF">M9458_026524</name>
</gene>
<dbReference type="AlphaFoldDB" id="A0ABD0PUE5"/>